<dbReference type="KEGG" id="vg:26042278"/>
<dbReference type="Proteomes" id="UP000002374">
    <property type="component" value="Segment"/>
</dbReference>
<reference evidence="1 2" key="1">
    <citation type="journal article" date="2011" name="Vet. Microbiol.">
        <title>Complete genome sequence of vB_EcoM_ECO1230-10: a coliphage with therapeutic potential for bovine metritis.</title>
        <authorList>
            <person name="Santos T.M."/>
            <person name="Bicalho R.C."/>
        </authorList>
    </citation>
    <scope>NUCLEOTIDE SEQUENCE [LARGE SCALE GENOMIC DNA]</scope>
</reference>
<evidence type="ECO:0000313" key="2">
    <source>
        <dbReference type="Proteomes" id="UP000002374"/>
    </source>
</evidence>
<proteinExistence type="predicted"/>
<dbReference type="RefSeq" id="YP_009168922.1">
    <property type="nucleotide sequence ID" value="NC_027995.1"/>
</dbReference>
<evidence type="ECO:0000313" key="1">
    <source>
        <dbReference type="EMBL" id="ADE87945.1"/>
    </source>
</evidence>
<protein>
    <submittedName>
        <fullName evidence="1">Uncharacterized protein</fullName>
    </submittedName>
</protein>
<dbReference type="GeneID" id="26042278"/>
<sequence>MKLAQIIANTKSNMNVNAMAALEIIANENLPEIESISFHHREINFKDGSLIMIRDTTQARSIGLTESNYSIAYQDAAY</sequence>
<name>D5LH14_9CAUD</name>
<keyword evidence="2" id="KW-1185">Reference proteome</keyword>
<accession>D5LH14</accession>
<dbReference type="EMBL" id="GU903191">
    <property type="protein sequence ID" value="ADE87945.1"/>
    <property type="molecule type" value="Genomic_DNA"/>
</dbReference>
<organism evidence="1 2">
    <name type="scientific">Escherichia phage vB_EcoM_ECO1230-10</name>
    <dbReference type="NCBI Taxonomy" id="669875"/>
    <lineage>
        <taxon>Viruses</taxon>
        <taxon>Duplodnaviria</taxon>
        <taxon>Heunggongvirae</taxon>
        <taxon>Uroviricota</taxon>
        <taxon>Caudoviricetes</taxon>
        <taxon>Iiscvirinae</taxon>
        <taxon>Jilinvirus</taxon>
        <taxon>Jilinvirus CVM10</taxon>
    </lineage>
</organism>